<feature type="domain" description="Trypanosome variant surface glycoprotein C-terminal" evidence="10">
    <location>
        <begin position="416"/>
        <end position="508"/>
    </location>
</feature>
<evidence type="ECO:0000259" key="10">
    <source>
        <dbReference type="Pfam" id="PF10659"/>
    </source>
</evidence>
<dbReference type="GO" id="GO:0005886">
    <property type="term" value="C:plasma membrane"/>
    <property type="evidence" value="ECO:0007669"/>
    <property type="project" value="UniProtKB-SubCell"/>
</dbReference>
<keyword evidence="7" id="KW-0449">Lipoprotein</keyword>
<reference evidence="11" key="1">
    <citation type="submission" date="2016-08" db="EMBL/GenBank/DDBJ databases">
        <title>VSG repertoire of Trypanosoma brucei EATRO 1125.</title>
        <authorList>
            <person name="Cross G.A."/>
        </authorList>
    </citation>
    <scope>NUCLEOTIDE SEQUENCE</scope>
    <source>
        <strain evidence="11">EATRO 1125</strain>
    </source>
</reference>
<protein>
    <submittedName>
        <fullName evidence="11">Variant surface glycoprotein 1125.455</fullName>
    </submittedName>
</protein>
<dbReference type="EMBL" id="KX699269">
    <property type="protein sequence ID" value="APD73225.1"/>
    <property type="molecule type" value="Genomic_DNA"/>
</dbReference>
<dbReference type="Gene3D" id="1.10.470.10">
    <property type="entry name" value="Variant Surface Glycoprotein, subunit A, domain 2"/>
    <property type="match status" value="1"/>
</dbReference>
<dbReference type="SUPFAM" id="SSF58087">
    <property type="entry name" value="Variant surface glycoprotein (N-terminal domain)"/>
    <property type="match status" value="1"/>
</dbReference>
<organism evidence="11">
    <name type="scientific">Trypanosoma brucei</name>
    <dbReference type="NCBI Taxonomy" id="5691"/>
    <lineage>
        <taxon>Eukaryota</taxon>
        <taxon>Discoba</taxon>
        <taxon>Euglenozoa</taxon>
        <taxon>Kinetoplastea</taxon>
        <taxon>Metakinetoplastina</taxon>
        <taxon>Trypanosomatida</taxon>
        <taxon>Trypanosomatidae</taxon>
        <taxon>Trypanosoma</taxon>
    </lineage>
</organism>
<dbReference type="VEuPathDB" id="TriTrypDB:Tb427_000328000"/>
<evidence type="ECO:0000256" key="2">
    <source>
        <dbReference type="ARBA" id="ARBA00004609"/>
    </source>
</evidence>
<feature type="signal peptide" evidence="8">
    <location>
        <begin position="1"/>
        <end position="24"/>
    </location>
</feature>
<keyword evidence="4" id="KW-0336">GPI-anchor</keyword>
<comment type="subcellular location">
    <subcellularLocation>
        <location evidence="2">Cell membrane</location>
        <topology evidence="2">Lipid-anchor</topology>
        <topology evidence="2">GPI-anchor</topology>
    </subcellularLocation>
</comment>
<evidence type="ECO:0000256" key="8">
    <source>
        <dbReference type="SAM" id="SignalP"/>
    </source>
</evidence>
<dbReference type="AlphaFoldDB" id="A0A1J0R5Y6"/>
<keyword evidence="6" id="KW-0325">Glycoprotein</keyword>
<dbReference type="GO" id="GO:0042783">
    <property type="term" value="P:symbiont-mediated evasion of host immune response"/>
    <property type="evidence" value="ECO:0007669"/>
    <property type="project" value="InterPro"/>
</dbReference>
<evidence type="ECO:0000256" key="5">
    <source>
        <dbReference type="ARBA" id="ARBA00023136"/>
    </source>
</evidence>
<evidence type="ECO:0000313" key="11">
    <source>
        <dbReference type="EMBL" id="APD73225.1"/>
    </source>
</evidence>
<dbReference type="Gene3D" id="3.90.150.10">
    <property type="entry name" value="Variant Surface Glycoprotein, subunit A domain 1"/>
    <property type="match status" value="1"/>
</dbReference>
<sequence length="512" mass="54840">MKQKFLFRIFLALALCAPIAPVRARTSKYAAMAALFKALCTLTGELKKTHEYANSKLTAANNEIEALTKTKRQLDVFAAIKNHDGSGKLATAIAATAAKLIQNKKDDLLTLAAKGLTATAKAALAAGHATEFFSLLERATTVSPASGECLLSSDSGVNAAAWTGLAANLPGCDDTPITELTVGSNAGTQPAEFDKVTANSNIADPGHYTQAHCKFFSTPSTTADNLGGIAYTGNKINYAAGAISLDSSTNLKINGFKGTAIHDNQPRFKEAKEAIAALDTPTFDDATAADATLYNALIEDETFLAEALQIIANISKKGRMIKTEEASLNKIKGVMGTEASKFTSRYLNNMRQTPVPKQTDWDIELTSNKLLNIGDDDQYAKLLHYYNSRHQPKVGAATCQPETATPKDDAEGQKICEKFHDKPKECPDKTCTYDTKAKKCNPIKPVEGAATPGAGETKTTDKCTAATTHEDFAEVTGTKPEGKAAVYGWIDKKCKDCSFLVNKKLSLMLLFL</sequence>
<accession>A0A1J0R5Y6</accession>
<dbReference type="Pfam" id="PF00913">
    <property type="entry name" value="Trypan_glycop"/>
    <property type="match status" value="1"/>
</dbReference>
<dbReference type="InterPro" id="IPR019609">
    <property type="entry name" value="Variant_surf_glycoprt_trypan_C"/>
</dbReference>
<evidence type="ECO:0000256" key="4">
    <source>
        <dbReference type="ARBA" id="ARBA00022622"/>
    </source>
</evidence>
<dbReference type="VEuPathDB" id="TriTrypDB:Tb927.9.16500"/>
<feature type="chain" id="PRO_5009615376" evidence="8">
    <location>
        <begin position="25"/>
        <end position="512"/>
    </location>
</feature>
<evidence type="ECO:0000256" key="3">
    <source>
        <dbReference type="ARBA" id="ARBA00022475"/>
    </source>
</evidence>
<evidence type="ECO:0000259" key="9">
    <source>
        <dbReference type="Pfam" id="PF00913"/>
    </source>
</evidence>
<keyword evidence="8" id="KW-0732">Signal</keyword>
<proteinExistence type="predicted"/>
<dbReference type="VEuPathDB" id="TriTrypDB:Tb1125.11.17140"/>
<keyword evidence="3" id="KW-1003">Cell membrane</keyword>
<evidence type="ECO:0000256" key="7">
    <source>
        <dbReference type="ARBA" id="ARBA00023288"/>
    </source>
</evidence>
<comment type="function">
    <text evidence="1">VSG forms a coat on the surface of the parasite. The trypanosome evades the immune response of the host by expressing a series of antigenically distinct VSGs from an estimated 1000 VSG genes.</text>
</comment>
<evidence type="ECO:0000256" key="6">
    <source>
        <dbReference type="ARBA" id="ARBA00023180"/>
    </source>
</evidence>
<dbReference type="InterPro" id="IPR001812">
    <property type="entry name" value="Trypano_VSG_A_N_dom"/>
</dbReference>
<keyword evidence="5" id="KW-0472">Membrane</keyword>
<name>A0A1J0R5Y6_9TRYP</name>
<dbReference type="Pfam" id="PF10659">
    <property type="entry name" value="Trypan_glycop_C"/>
    <property type="match status" value="1"/>
</dbReference>
<evidence type="ECO:0000256" key="1">
    <source>
        <dbReference type="ARBA" id="ARBA00002523"/>
    </source>
</evidence>
<dbReference type="GO" id="GO:0098552">
    <property type="term" value="C:side of membrane"/>
    <property type="evidence" value="ECO:0007669"/>
    <property type="project" value="UniProtKB-KW"/>
</dbReference>
<feature type="domain" description="Trypanosome variant surface glycoprotein A-type N-terminal" evidence="9">
    <location>
        <begin position="13"/>
        <end position="386"/>
    </location>
</feature>